<dbReference type="AlphaFoldDB" id="A0A2R5GES2"/>
<dbReference type="SUPFAM" id="SSF52047">
    <property type="entry name" value="RNI-like"/>
    <property type="match status" value="1"/>
</dbReference>
<comment type="caution">
    <text evidence="1">The sequence shown here is derived from an EMBL/GenBank/DDBJ whole genome shotgun (WGS) entry which is preliminary data.</text>
</comment>
<dbReference type="Gene3D" id="3.80.10.10">
    <property type="entry name" value="Ribonuclease Inhibitor"/>
    <property type="match status" value="2"/>
</dbReference>
<proteinExistence type="predicted"/>
<dbReference type="EMBL" id="BEYU01000058">
    <property type="protein sequence ID" value="GBG29436.1"/>
    <property type="molecule type" value="Genomic_DNA"/>
</dbReference>
<dbReference type="InterPro" id="IPR001611">
    <property type="entry name" value="Leu-rich_rpt"/>
</dbReference>
<accession>A0A2R5GES2</accession>
<sequence>MMEAGIGSTTTAIAVADEVKRFKSRVLEARPGKNPARHQHRGSLDEEGPVLSLRMWCLKTIAKNFERSPMMTRVPDSQVPKLTALLDLNLNIEVAAAHIYDENYWKRRSMAKAWKHLEIANHGMTWKQLYLERTLQDLLEEYSPEGGSDAITEETILEHLRASQDFVFQLRIGQLLSHFDPMLLFEHLPNLSRLELTYGVRRVGMQYERSLFGMRMSDAGSLARAIKASSTLTTICLPCNLVDDDMVQMLMTGLISNCTVTHLDLSHNKITNHGVRLLVKLLGPKSVVSTLNLCDNQIHVEGGRYLGRALRHNASLLDLNLRLNRLTDEGGRLLLDGAMRNSSLMMLNLSSNSLASKSANSLCALFDTGIASLTALDLSCNEFSEEDGEALVKSLGKFPSLVSLDARRNLLGSALDTLSNIVKRNELAARGAEGKY</sequence>
<gene>
    <name evidence="1" type="ORF">FCC1311_056572</name>
</gene>
<dbReference type="PANTHER" id="PTHR24114">
    <property type="entry name" value="LEUCINE RICH REPEAT FAMILY PROTEIN"/>
    <property type="match status" value="1"/>
</dbReference>
<protein>
    <submittedName>
        <fullName evidence="1">T-complex-associated testis-expressed protein 1</fullName>
    </submittedName>
</protein>
<keyword evidence="2" id="KW-1185">Reference proteome</keyword>
<evidence type="ECO:0000313" key="1">
    <source>
        <dbReference type="EMBL" id="GBG29436.1"/>
    </source>
</evidence>
<dbReference type="Pfam" id="PF13516">
    <property type="entry name" value="LRR_6"/>
    <property type="match status" value="3"/>
</dbReference>
<name>A0A2R5GES2_9STRA</name>
<dbReference type="SMART" id="SM00368">
    <property type="entry name" value="LRR_RI"/>
    <property type="match status" value="5"/>
</dbReference>
<evidence type="ECO:0000313" key="2">
    <source>
        <dbReference type="Proteomes" id="UP000241890"/>
    </source>
</evidence>
<reference evidence="1 2" key="1">
    <citation type="submission" date="2017-12" db="EMBL/GenBank/DDBJ databases">
        <title>Sequencing, de novo assembly and annotation of complete genome of a new Thraustochytrid species, strain FCC1311.</title>
        <authorList>
            <person name="Sedici K."/>
            <person name="Godart F."/>
            <person name="Aiese Cigliano R."/>
            <person name="Sanseverino W."/>
            <person name="Barakat M."/>
            <person name="Ortet P."/>
            <person name="Marechal E."/>
            <person name="Cagnac O."/>
            <person name="Amato A."/>
        </authorList>
    </citation>
    <scope>NUCLEOTIDE SEQUENCE [LARGE SCALE GENOMIC DNA]</scope>
</reference>
<dbReference type="PANTHER" id="PTHR24114:SF50">
    <property type="entry name" value="RNI-LIKE PROTEIN"/>
    <property type="match status" value="1"/>
</dbReference>
<dbReference type="InParanoid" id="A0A2R5GES2"/>
<dbReference type="InterPro" id="IPR032675">
    <property type="entry name" value="LRR_dom_sf"/>
</dbReference>
<dbReference type="InterPro" id="IPR052394">
    <property type="entry name" value="LRR-containing"/>
</dbReference>
<dbReference type="Proteomes" id="UP000241890">
    <property type="component" value="Unassembled WGS sequence"/>
</dbReference>
<organism evidence="1 2">
    <name type="scientific">Hondaea fermentalgiana</name>
    <dbReference type="NCBI Taxonomy" id="2315210"/>
    <lineage>
        <taxon>Eukaryota</taxon>
        <taxon>Sar</taxon>
        <taxon>Stramenopiles</taxon>
        <taxon>Bigyra</taxon>
        <taxon>Labyrinthulomycetes</taxon>
        <taxon>Thraustochytrida</taxon>
        <taxon>Thraustochytriidae</taxon>
        <taxon>Hondaea</taxon>
    </lineage>
</organism>
<dbReference type="OrthoDB" id="341587at2759"/>